<proteinExistence type="predicted"/>
<dbReference type="GeneID" id="19904635"/>
<feature type="compositionally biased region" description="Basic and acidic residues" evidence="1">
    <location>
        <begin position="83"/>
        <end position="101"/>
    </location>
</feature>
<evidence type="ECO:0000313" key="3">
    <source>
        <dbReference type="Proteomes" id="UP000016924"/>
    </source>
</evidence>
<dbReference type="Proteomes" id="UP000016924">
    <property type="component" value="Unassembled WGS sequence"/>
</dbReference>
<dbReference type="HOGENOM" id="CLU_1992504_0_0_1"/>
<reference evidence="3" key="1">
    <citation type="submission" date="2012-06" db="EMBL/GenBank/DDBJ databases">
        <title>The genome sequence of Coniosporium apollinis CBS 100218.</title>
        <authorList>
            <consortium name="The Broad Institute Genome Sequencing Platform"/>
            <person name="Cuomo C."/>
            <person name="Gorbushina A."/>
            <person name="Noack S."/>
            <person name="Walker B."/>
            <person name="Young S.K."/>
            <person name="Zeng Q."/>
            <person name="Gargeya S."/>
            <person name="Fitzgerald M."/>
            <person name="Haas B."/>
            <person name="Abouelleil A."/>
            <person name="Alvarado L."/>
            <person name="Arachchi H.M."/>
            <person name="Berlin A.M."/>
            <person name="Chapman S.B."/>
            <person name="Goldberg J."/>
            <person name="Griggs A."/>
            <person name="Gujja S."/>
            <person name="Hansen M."/>
            <person name="Howarth C."/>
            <person name="Imamovic A."/>
            <person name="Larimer J."/>
            <person name="McCowan C."/>
            <person name="Montmayeur A."/>
            <person name="Murphy C."/>
            <person name="Neiman D."/>
            <person name="Pearson M."/>
            <person name="Priest M."/>
            <person name="Roberts A."/>
            <person name="Saif S."/>
            <person name="Shea T."/>
            <person name="Sisk P."/>
            <person name="Sykes S."/>
            <person name="Wortman J."/>
            <person name="Nusbaum C."/>
            <person name="Birren B."/>
        </authorList>
    </citation>
    <scope>NUCLEOTIDE SEQUENCE [LARGE SCALE GENOMIC DNA]</scope>
    <source>
        <strain evidence="3">CBS 100218</strain>
    </source>
</reference>
<dbReference type="AlphaFoldDB" id="R7Z1W3"/>
<keyword evidence="3" id="KW-1185">Reference proteome</keyword>
<accession>R7Z1W3</accession>
<dbReference type="RefSeq" id="XP_007783492.1">
    <property type="nucleotide sequence ID" value="XM_007785302.1"/>
</dbReference>
<feature type="compositionally biased region" description="Basic and acidic residues" evidence="1">
    <location>
        <begin position="8"/>
        <end position="26"/>
    </location>
</feature>
<dbReference type="STRING" id="1168221.R7Z1W3"/>
<evidence type="ECO:0000313" key="2">
    <source>
        <dbReference type="EMBL" id="EON68175.1"/>
    </source>
</evidence>
<protein>
    <submittedName>
        <fullName evidence="2">Uncharacterized protein</fullName>
    </submittedName>
</protein>
<feature type="compositionally biased region" description="Polar residues" evidence="1">
    <location>
        <begin position="44"/>
        <end position="57"/>
    </location>
</feature>
<name>R7Z1W3_CONA1</name>
<evidence type="ECO:0000256" key="1">
    <source>
        <dbReference type="SAM" id="MobiDB-lite"/>
    </source>
</evidence>
<organism evidence="2 3">
    <name type="scientific">Coniosporium apollinis (strain CBS 100218)</name>
    <name type="common">Rock-inhabiting black yeast</name>
    <dbReference type="NCBI Taxonomy" id="1168221"/>
    <lineage>
        <taxon>Eukaryota</taxon>
        <taxon>Fungi</taxon>
        <taxon>Dikarya</taxon>
        <taxon>Ascomycota</taxon>
        <taxon>Pezizomycotina</taxon>
        <taxon>Dothideomycetes</taxon>
        <taxon>Dothideomycetes incertae sedis</taxon>
        <taxon>Coniosporium</taxon>
    </lineage>
</organism>
<feature type="region of interest" description="Disordered" evidence="1">
    <location>
        <begin position="1"/>
        <end position="106"/>
    </location>
</feature>
<gene>
    <name evidence="2" type="ORF">W97_07324</name>
</gene>
<dbReference type="EMBL" id="JH767593">
    <property type="protein sequence ID" value="EON68175.1"/>
    <property type="molecule type" value="Genomic_DNA"/>
</dbReference>
<dbReference type="OMA" id="DEYLVAW"/>
<sequence length="125" mass="13872">MESSSRSASEKEKQHGRRGSEPERAINYKPIRVETNTSRRTDPTRSQSLRSIHSQRSYGGHDGYSCFSDEEAQHASSGDADAGQEKDEYLVAWDGGDKDPGNPRSKSKLQRWLIVVVVSSSSLCV</sequence>